<feature type="domain" description="Tyr recombinase" evidence="12">
    <location>
        <begin position="103"/>
        <end position="303"/>
    </location>
</feature>
<dbReference type="GO" id="GO:0005737">
    <property type="term" value="C:cytoplasm"/>
    <property type="evidence" value="ECO:0007669"/>
    <property type="project" value="UniProtKB-SubCell"/>
</dbReference>
<dbReference type="GO" id="GO:0009037">
    <property type="term" value="F:tyrosine-based site-specific recombinase activity"/>
    <property type="evidence" value="ECO:0007669"/>
    <property type="project" value="UniProtKB-UniRule"/>
</dbReference>
<evidence type="ECO:0000256" key="1">
    <source>
        <dbReference type="ARBA" id="ARBA00004496"/>
    </source>
</evidence>
<dbReference type="GO" id="GO:0003677">
    <property type="term" value="F:DNA binding"/>
    <property type="evidence" value="ECO:0007669"/>
    <property type="project" value="UniProtKB-UniRule"/>
</dbReference>
<keyword evidence="5 10" id="KW-0159">Chromosome partition</keyword>
<name>A0A849P305_9BURK</name>
<keyword evidence="15" id="KW-1185">Reference proteome</keyword>
<accession>A0A849P305</accession>
<dbReference type="EMBL" id="JABGBN010000001">
    <property type="protein sequence ID" value="NOL50744.1"/>
    <property type="molecule type" value="Genomic_DNA"/>
</dbReference>
<dbReference type="PROSITE" id="PS51900">
    <property type="entry name" value="CB"/>
    <property type="match status" value="1"/>
</dbReference>
<dbReference type="GO" id="GO:0006313">
    <property type="term" value="P:DNA transposition"/>
    <property type="evidence" value="ECO:0007669"/>
    <property type="project" value="UniProtKB-UniRule"/>
</dbReference>
<feature type="domain" description="Core-binding (CB)" evidence="13">
    <location>
        <begin position="1"/>
        <end position="82"/>
    </location>
</feature>
<dbReference type="GO" id="GO:0051301">
    <property type="term" value="P:cell division"/>
    <property type="evidence" value="ECO:0007669"/>
    <property type="project" value="UniProtKB-UniRule"/>
</dbReference>
<organism evidence="14 15">
    <name type="scientific">Pelistega suis</name>
    <dbReference type="NCBI Taxonomy" id="1631957"/>
    <lineage>
        <taxon>Bacteria</taxon>
        <taxon>Pseudomonadati</taxon>
        <taxon>Pseudomonadota</taxon>
        <taxon>Betaproteobacteria</taxon>
        <taxon>Burkholderiales</taxon>
        <taxon>Alcaligenaceae</taxon>
        <taxon>Pelistega</taxon>
    </lineage>
</organism>
<dbReference type="AlphaFoldDB" id="A0A849P305"/>
<dbReference type="InterPro" id="IPR050090">
    <property type="entry name" value="Tyrosine_recombinase_XerCD"/>
</dbReference>
<evidence type="ECO:0000313" key="14">
    <source>
        <dbReference type="EMBL" id="NOL50744.1"/>
    </source>
</evidence>
<evidence type="ECO:0000256" key="6">
    <source>
        <dbReference type="ARBA" id="ARBA00022908"/>
    </source>
</evidence>
<evidence type="ECO:0000256" key="2">
    <source>
        <dbReference type="ARBA" id="ARBA00006657"/>
    </source>
</evidence>
<dbReference type="InterPro" id="IPR010998">
    <property type="entry name" value="Integrase_recombinase_N"/>
</dbReference>
<keyword evidence="6 10" id="KW-0229">DNA integration</keyword>
<keyword evidence="8 10" id="KW-0233">DNA recombination</keyword>
<comment type="subcellular location">
    <subcellularLocation>
        <location evidence="1 10">Cytoplasm</location>
    </subcellularLocation>
</comment>
<keyword evidence="7 10" id="KW-0238">DNA-binding</keyword>
<protein>
    <recommendedName>
        <fullName evidence="10 11">Tyrosine recombinase XerC</fullName>
    </recommendedName>
</protein>
<dbReference type="InterPro" id="IPR013762">
    <property type="entry name" value="Integrase-like_cat_sf"/>
</dbReference>
<dbReference type="Proteomes" id="UP000537862">
    <property type="component" value="Unassembled WGS sequence"/>
</dbReference>
<feature type="active site" evidence="10">
    <location>
        <position position="146"/>
    </location>
</feature>
<dbReference type="HAMAP" id="MF_01808">
    <property type="entry name" value="Recomb_XerC_XerD"/>
    <property type="match status" value="1"/>
</dbReference>
<evidence type="ECO:0000256" key="5">
    <source>
        <dbReference type="ARBA" id="ARBA00022829"/>
    </source>
</evidence>
<dbReference type="Pfam" id="PF00589">
    <property type="entry name" value="Phage_integrase"/>
    <property type="match status" value="1"/>
</dbReference>
<evidence type="ECO:0000256" key="7">
    <source>
        <dbReference type="ARBA" id="ARBA00023125"/>
    </source>
</evidence>
<comment type="function">
    <text evidence="10">Site-specific tyrosine recombinase, which acts by catalyzing the cutting and rejoining of the recombining DNA molecules. The XerC-XerD complex is essential to convert dimers of the bacterial chromosome into monomers to permit their segregation at cell division. It also contributes to the segregational stability of plasmids.</text>
</comment>
<evidence type="ECO:0000313" key="15">
    <source>
        <dbReference type="Proteomes" id="UP000537862"/>
    </source>
</evidence>
<comment type="subunit">
    <text evidence="10">Forms a cyclic heterotetrameric complex composed of two molecules of XerC and two molecules of XerD.</text>
</comment>
<dbReference type="NCBIfam" id="TIGR02224">
    <property type="entry name" value="recomb_XerC"/>
    <property type="match status" value="1"/>
</dbReference>
<feature type="active site" evidence="10">
    <location>
        <position position="281"/>
    </location>
</feature>
<dbReference type="InterPro" id="IPR011010">
    <property type="entry name" value="DNA_brk_join_enz"/>
</dbReference>
<evidence type="ECO:0000256" key="8">
    <source>
        <dbReference type="ARBA" id="ARBA00023172"/>
    </source>
</evidence>
<dbReference type="InterPro" id="IPR004107">
    <property type="entry name" value="Integrase_SAM-like_N"/>
</dbReference>
<evidence type="ECO:0000256" key="10">
    <source>
        <dbReference type="HAMAP-Rule" id="MF_01808"/>
    </source>
</evidence>
<dbReference type="Gene3D" id="1.10.150.130">
    <property type="match status" value="1"/>
</dbReference>
<dbReference type="Gene3D" id="1.10.443.10">
    <property type="entry name" value="Intergrase catalytic core"/>
    <property type="match status" value="1"/>
</dbReference>
<dbReference type="InterPro" id="IPR011931">
    <property type="entry name" value="Recomb_XerC"/>
</dbReference>
<dbReference type="SUPFAM" id="SSF56349">
    <property type="entry name" value="DNA breaking-rejoining enzymes"/>
    <property type="match status" value="1"/>
</dbReference>
<evidence type="ECO:0000256" key="4">
    <source>
        <dbReference type="ARBA" id="ARBA00022618"/>
    </source>
</evidence>
<feature type="active site" evidence="10">
    <location>
        <position position="181"/>
    </location>
</feature>
<dbReference type="GO" id="GO:0007059">
    <property type="term" value="P:chromosome segregation"/>
    <property type="evidence" value="ECO:0007669"/>
    <property type="project" value="UniProtKB-UniRule"/>
</dbReference>
<dbReference type="InterPro" id="IPR023009">
    <property type="entry name" value="Tyrosine_recombinase_XerC/XerD"/>
</dbReference>
<dbReference type="PANTHER" id="PTHR30349:SF81">
    <property type="entry name" value="TYROSINE RECOMBINASE XERC"/>
    <property type="match status" value="1"/>
</dbReference>
<comment type="similarity">
    <text evidence="2 10">Belongs to the 'phage' integrase family. XerC subfamily.</text>
</comment>
<feature type="active site" evidence="10">
    <location>
        <position position="255"/>
    </location>
</feature>
<keyword evidence="4 10" id="KW-0132">Cell division</keyword>
<keyword evidence="3 10" id="KW-0963">Cytoplasm</keyword>
<evidence type="ECO:0000259" key="13">
    <source>
        <dbReference type="PROSITE" id="PS51900"/>
    </source>
</evidence>
<dbReference type="PROSITE" id="PS51898">
    <property type="entry name" value="TYR_RECOMBINASE"/>
    <property type="match status" value="1"/>
</dbReference>
<evidence type="ECO:0000259" key="12">
    <source>
        <dbReference type="PROSITE" id="PS51898"/>
    </source>
</evidence>
<evidence type="ECO:0000256" key="9">
    <source>
        <dbReference type="ARBA" id="ARBA00023306"/>
    </source>
</evidence>
<evidence type="ECO:0000256" key="11">
    <source>
        <dbReference type="NCBIfam" id="TIGR02224"/>
    </source>
</evidence>
<sequence>MHPEIQQWLAFLRAEKRYSNHTLSAYQRDMAQLISLYPDSKLANITNPQIRSAVARLHSQDYSPRSLSRLLSTWRSFYKWFCIREQLAINPTLDVKTPKVPRSLPKALSADQTKTLLDTGLNLTDNSAIAARDQAIFELFYSSGLRLSELVNVDIQFHRVDKYESQGWLNLAEREITVIGKGKKTRLLPLGEKAIQAIEFWLSKRHLLLKPSTPVEDEYALFLGERGARISPRVIQLQLKKLGIKSNIPANIHPHVLRHSFASHILQSSQDLRAVQELLGHANIATTQIYTKLDFQHLAQVYDQAHPRAKKKK</sequence>
<feature type="active site" description="O-(3'-phospho-DNA)-tyrosine intermediate" evidence="10">
    <location>
        <position position="290"/>
    </location>
</feature>
<evidence type="ECO:0000256" key="3">
    <source>
        <dbReference type="ARBA" id="ARBA00022490"/>
    </source>
</evidence>
<dbReference type="InterPro" id="IPR002104">
    <property type="entry name" value="Integrase_catalytic"/>
</dbReference>
<dbReference type="CDD" id="cd00798">
    <property type="entry name" value="INT_XerDC_C"/>
    <property type="match status" value="1"/>
</dbReference>
<reference evidence="14 15" key="1">
    <citation type="submission" date="2020-05" db="EMBL/GenBank/DDBJ databases">
        <authorList>
            <person name="Niu N."/>
        </authorList>
    </citation>
    <scope>NUCLEOTIDE SEQUENCE [LARGE SCALE GENOMIC DNA]</scope>
    <source>
        <strain evidence="14 15">3340-03</strain>
    </source>
</reference>
<dbReference type="Pfam" id="PF02899">
    <property type="entry name" value="Phage_int_SAM_1"/>
    <property type="match status" value="1"/>
</dbReference>
<dbReference type="InterPro" id="IPR044068">
    <property type="entry name" value="CB"/>
</dbReference>
<dbReference type="PANTHER" id="PTHR30349">
    <property type="entry name" value="PHAGE INTEGRASE-RELATED"/>
    <property type="match status" value="1"/>
</dbReference>
<comment type="caution">
    <text evidence="14">The sequence shown here is derived from an EMBL/GenBank/DDBJ whole genome shotgun (WGS) entry which is preliminary data.</text>
</comment>
<keyword evidence="9 10" id="KW-0131">Cell cycle</keyword>
<proteinExistence type="inferred from homology"/>
<feature type="active site" evidence="10">
    <location>
        <position position="258"/>
    </location>
</feature>
<gene>
    <name evidence="10 14" type="primary">xerC</name>
    <name evidence="14" type="ORF">HKX39_00940</name>
</gene>